<dbReference type="GO" id="GO:0061723">
    <property type="term" value="P:glycophagy"/>
    <property type="evidence" value="ECO:0007669"/>
    <property type="project" value="TreeGrafter"/>
</dbReference>
<evidence type="ECO:0000256" key="9">
    <source>
        <dbReference type="ARBA" id="ARBA00023136"/>
    </source>
</evidence>
<protein>
    <recommendedName>
        <fullName evidence="4">Autophagy-related protein 2</fullName>
    </recommendedName>
</protein>
<keyword evidence="7" id="KW-0072">Autophagy</keyword>
<evidence type="ECO:0000256" key="7">
    <source>
        <dbReference type="ARBA" id="ARBA00023006"/>
    </source>
</evidence>
<evidence type="ECO:0000256" key="4">
    <source>
        <dbReference type="ARBA" id="ARBA00018070"/>
    </source>
</evidence>
<dbReference type="GO" id="GO:0006869">
    <property type="term" value="P:lipid transport"/>
    <property type="evidence" value="ECO:0007669"/>
    <property type="project" value="UniProtKB-KW"/>
</dbReference>
<dbReference type="GO" id="GO:0034727">
    <property type="term" value="P:piecemeal microautophagy of the nucleus"/>
    <property type="evidence" value="ECO:0007669"/>
    <property type="project" value="TreeGrafter"/>
</dbReference>
<dbReference type="InterPro" id="IPR026849">
    <property type="entry name" value="ATG2"/>
</dbReference>
<dbReference type="OrthoDB" id="18982at2759"/>
<keyword evidence="6" id="KW-0256">Endoplasmic reticulum</keyword>
<keyword evidence="15" id="KW-1185">Reference proteome</keyword>
<evidence type="ECO:0000256" key="8">
    <source>
        <dbReference type="ARBA" id="ARBA00023055"/>
    </source>
</evidence>
<keyword evidence="9" id="KW-0472">Membrane</keyword>
<evidence type="ECO:0000256" key="12">
    <source>
        <dbReference type="SAM" id="Coils"/>
    </source>
</evidence>
<evidence type="ECO:0000256" key="5">
    <source>
        <dbReference type="ARBA" id="ARBA00022448"/>
    </source>
</evidence>
<dbReference type="GO" id="GO:0005789">
    <property type="term" value="C:endoplasmic reticulum membrane"/>
    <property type="evidence" value="ECO:0007669"/>
    <property type="project" value="UniProtKB-SubCell"/>
</dbReference>
<comment type="subcellular location">
    <subcellularLocation>
        <location evidence="1">Endoplasmic reticulum membrane</location>
        <topology evidence="1">Peripheral membrane protein</topology>
    </subcellularLocation>
    <subcellularLocation>
        <location evidence="2">Preautophagosomal structure membrane</location>
        <topology evidence="2">Peripheral membrane protein</topology>
    </subcellularLocation>
</comment>
<dbReference type="GO" id="GO:0000045">
    <property type="term" value="P:autophagosome assembly"/>
    <property type="evidence" value="ECO:0007669"/>
    <property type="project" value="TreeGrafter"/>
</dbReference>
<evidence type="ECO:0000256" key="6">
    <source>
        <dbReference type="ARBA" id="ARBA00022824"/>
    </source>
</evidence>
<name>A0A078B266_STYLE</name>
<dbReference type="GO" id="GO:0000422">
    <property type="term" value="P:autophagy of mitochondrion"/>
    <property type="evidence" value="ECO:0007669"/>
    <property type="project" value="TreeGrafter"/>
</dbReference>
<evidence type="ECO:0000256" key="10">
    <source>
        <dbReference type="ARBA" id="ARBA00024479"/>
    </source>
</evidence>
<dbReference type="GO" id="GO:0043495">
    <property type="term" value="F:protein-membrane adaptor activity"/>
    <property type="evidence" value="ECO:0007669"/>
    <property type="project" value="TreeGrafter"/>
</dbReference>
<comment type="catalytic activity">
    <reaction evidence="11">
        <text>a 1,2-diacyl-sn-glycero-3-phosphoethanolamine(in) = a 1,2-diacyl-sn-glycero-3-phosphoethanolamine(out)</text>
        <dbReference type="Rhea" id="RHEA:38895"/>
        <dbReference type="ChEBI" id="CHEBI:64612"/>
    </reaction>
</comment>
<keyword evidence="8" id="KW-0445">Lipid transport</keyword>
<sequence>MSNFLGLWPVKSFFAYVFKRSFGKFLKNKIDFDKYDFSQKKITFRDLDLNTQMINENLKDSPFKVINVTISSVQVNNPSLNLITQKINIEIHNIDVILMPVLNVTEEKVHQSISSDSDSESNKDEMKNDSSQKQSEEFNDFEPHRSLDIPTFLLRLTNIEYKRQACPDPNTRPISDIQVILDGKILEVSEVSLHLMRNYILKQNDQKSKQNSNHQQQNLQQQQKLKFPIEYPQINDPSTILVIKPSLSQQMTGKKSALSVQMSFPNDVKRNRLDLKAELPNIEALLSFDQLKRIVEFSQDLQLYIRQKEGRVPCMTQSFFHKPNEIDEDTLDLYGTIIKDKLTNKDQEPGYFIKYQQRTKASTNVTKPGKKKKPLIKTEKIICGYLKATTKKNEFAKLKDDLRQSMMQSRFQSSQNSDDLKNQMDGSLIIDQSQYQSINDISARKQPLSITASFALGKLSLIFILNESGISYDNVYDCIPTLNQQQNVSQMMPFPPGNLVQDDNHLLRLDQKIGYCHYNLEARSLNIDFSLKHLKRRDNNPFTKRKLYSQMFKLKGGLGQLQLNRYDLQTKIAQPNNQIGLNQFYQLDSSTAQYESFSQNSAMFQSAQEFYKLEQTNIYNTLYDSKNLEKSNVSHKRHGNNGGQSHINQQSQCQVAQNLQDNQYHTHPIYFQNMFKLNSHTQHFCRQSIVDFRSISKGETNMMASVQLSIQEEKNSKLKLSGEVRFGVLNVNFGYPEVILIGQIAREISTDKIRVEKKPVESKVIMDRFDVSVDFIKIDVLNSTNNKFDLKQKLGLIIENNPIENLQPNECYCQQQAQASDITAQINIRNASLQAKASKIQILLEGAELVTIDQLNSIQLINLQTISVLIETNILPSLQKFHNDEYNTYMQHDSKAIIVFEDQIETIDDEEEESKNEKQNKKNYYSDDENCKTLTKVSINVKKLNSDILVDQLEQIVFSLVKLEEMFKFLSLFEDIARAYAYEKTKEKENFPTTQFLLQNRRKKAPISTIINLEVNDLQILISRNISNIQAKLLDSNCIQVKNLLKIRLDQIQAEIQLGISVKQDRFLIKSTINQLMLIDYLQTPSKFHQTLINREVVDINHFNQDQNIQRKQDNLREYPAFIDELMEFQDKIIIYKQQGISQPFIMLNIEAVFQKKKLFKELITSDNIANLYIKALEMNNNNQILQLNEDLLQIKRNPMELTLSINVNALLIRLTMDYNIVLEMLQIEQAFGKIIKKYRVAPQVQISAQDLIKSEKLSSDQIHLTVELSDIAIDYQPILHQQKYEMFYNDNFLSLNISKLDEKATHYIRSLQRGILYLGDLKAIYQKKEKLKLYELSVRNVGLHLLQQNSINSNMNPILLLDKHKSINSQGGQSYLDYLGFIQVFSLNLVELRYKIKKIVQVKLKSPTTINEQLAAQDAQTESLKQITNDKIDDLYQTTFGEKEYIPLLSQIDSDENLIYVKKEKLRLQVKKISLYLANDSFQTFKKLIQVIQHQTQEIIKKVEKLQNKEPKEKKNVHKIYKSTEDDEVEKILSSFFYIDQHQQDEENKEFIGNKDLPNQNCDLSVSQLEDDNIGANQYENHVHQSAFFYQDNSKSQIGSSYFKIEQDGNDKQLESSGILNIETIIQDEFIQVITDEKLQQIKHRKCHIVPEQFRELFKSKNFYFEIECIDLKLFQGKDFDFEQKQNYQAFYSRELSQKIDPFTAISSSQLIADKVQDLTLSIQEDYLAQNYNKIQNQKSKINTNQSIGHSQLGQSQYARQPITQNKFQLESQKRPRKSGRGFYFSLQLKNIVFSYYRMRDYNDYEKMDNIYENSVYSIQNIAIKETISRKGRLQRELLQIPYSYQYDNHIEFSYFYITQKENDEIGIKLQIQPFKLMLNQKTITFFQEFFEIDFTQQSSQPNPKNFISTSETEKSQGQFSEYSDSNQRQVFISQLKIVPFQAVFTYTSNRLNFKDLKDGSKLEFLNIFNINDLKINIKGYELQQKILKDKALKNLLEFYKEDLTQNQKINFFKAIGPVRSVFNIAGALYGVVKKPYQGFYSEKGVFKGFGEGFYNLYNVVTEESFNFTNKVRQYAVKLNCRYLMVQSKQRKQQRKDFELLVN</sequence>
<gene>
    <name evidence="14" type="primary">Contig12502.g13344</name>
    <name evidence="14" type="ORF">STYLEM_16624</name>
</gene>
<keyword evidence="5" id="KW-0813">Transport</keyword>
<dbReference type="PANTHER" id="PTHR13190:SF1">
    <property type="entry name" value="AUTOPHAGY-RELATED 2, ISOFORM A"/>
    <property type="match status" value="1"/>
</dbReference>
<comment type="similarity">
    <text evidence="3">Belongs to the ATG2 family.</text>
</comment>
<evidence type="ECO:0000256" key="11">
    <source>
        <dbReference type="ARBA" id="ARBA00024615"/>
    </source>
</evidence>
<dbReference type="PANTHER" id="PTHR13190">
    <property type="entry name" value="AUTOPHAGY-RELATED 2, ISOFORM A"/>
    <property type="match status" value="1"/>
</dbReference>
<feature type="region of interest" description="Disordered" evidence="13">
    <location>
        <begin position="631"/>
        <end position="651"/>
    </location>
</feature>
<evidence type="ECO:0000313" key="14">
    <source>
        <dbReference type="EMBL" id="CDW87518.1"/>
    </source>
</evidence>
<dbReference type="GO" id="GO:0034045">
    <property type="term" value="C:phagophore assembly site membrane"/>
    <property type="evidence" value="ECO:0007669"/>
    <property type="project" value="UniProtKB-SubCell"/>
</dbReference>
<evidence type="ECO:0000256" key="3">
    <source>
        <dbReference type="ARBA" id="ARBA00009714"/>
    </source>
</evidence>
<keyword evidence="12" id="KW-0175">Coiled coil</keyword>
<feature type="compositionally biased region" description="Basic and acidic residues" evidence="13">
    <location>
        <begin position="120"/>
        <end position="141"/>
    </location>
</feature>
<organism evidence="14 15">
    <name type="scientific">Stylonychia lemnae</name>
    <name type="common">Ciliate</name>
    <dbReference type="NCBI Taxonomy" id="5949"/>
    <lineage>
        <taxon>Eukaryota</taxon>
        <taxon>Sar</taxon>
        <taxon>Alveolata</taxon>
        <taxon>Ciliophora</taxon>
        <taxon>Intramacronucleata</taxon>
        <taxon>Spirotrichea</taxon>
        <taxon>Stichotrichia</taxon>
        <taxon>Sporadotrichida</taxon>
        <taxon>Oxytrichidae</taxon>
        <taxon>Stylonychinae</taxon>
        <taxon>Stylonychia</taxon>
    </lineage>
</organism>
<feature type="coiled-coil region" evidence="12">
    <location>
        <begin position="900"/>
        <end position="927"/>
    </location>
</feature>
<accession>A0A078B266</accession>
<evidence type="ECO:0000256" key="13">
    <source>
        <dbReference type="SAM" id="MobiDB-lite"/>
    </source>
</evidence>
<dbReference type="InParanoid" id="A0A078B266"/>
<dbReference type="GO" id="GO:0061908">
    <property type="term" value="C:phagophore"/>
    <property type="evidence" value="ECO:0007669"/>
    <property type="project" value="TreeGrafter"/>
</dbReference>
<proteinExistence type="inferred from homology"/>
<dbReference type="GO" id="GO:0061709">
    <property type="term" value="P:reticulophagy"/>
    <property type="evidence" value="ECO:0007669"/>
    <property type="project" value="TreeGrafter"/>
</dbReference>
<comment type="catalytic activity">
    <reaction evidence="10">
        <text>a 1,2-diacyl-sn-glycero-3-phospho-L-serine(in) = a 1,2-diacyl-sn-glycero-3-phospho-L-serine(out)</text>
        <dbReference type="Rhea" id="RHEA:38663"/>
        <dbReference type="ChEBI" id="CHEBI:57262"/>
    </reaction>
</comment>
<dbReference type="Proteomes" id="UP000039865">
    <property type="component" value="Unassembled WGS sequence"/>
</dbReference>
<evidence type="ECO:0000313" key="15">
    <source>
        <dbReference type="Proteomes" id="UP000039865"/>
    </source>
</evidence>
<dbReference type="GO" id="GO:0032266">
    <property type="term" value="F:phosphatidylinositol-3-phosphate binding"/>
    <property type="evidence" value="ECO:0007669"/>
    <property type="project" value="TreeGrafter"/>
</dbReference>
<feature type="region of interest" description="Disordered" evidence="13">
    <location>
        <begin position="110"/>
        <end position="141"/>
    </location>
</feature>
<evidence type="ECO:0000256" key="1">
    <source>
        <dbReference type="ARBA" id="ARBA00004406"/>
    </source>
</evidence>
<evidence type="ECO:0000256" key="2">
    <source>
        <dbReference type="ARBA" id="ARBA00004623"/>
    </source>
</evidence>
<dbReference type="EMBL" id="CCKQ01015687">
    <property type="protein sequence ID" value="CDW87518.1"/>
    <property type="molecule type" value="Genomic_DNA"/>
</dbReference>
<reference evidence="14 15" key="1">
    <citation type="submission" date="2014-06" db="EMBL/GenBank/DDBJ databases">
        <authorList>
            <person name="Swart Estienne"/>
        </authorList>
    </citation>
    <scope>NUCLEOTIDE SEQUENCE [LARGE SCALE GENOMIC DNA]</scope>
    <source>
        <strain evidence="14 15">130c</strain>
    </source>
</reference>